<dbReference type="InterPro" id="IPR020084">
    <property type="entry name" value="NUDIX_hydrolase_CS"/>
</dbReference>
<dbReference type="PATRIC" id="fig|345073.21.peg.3455"/>
<dbReference type="InterPro" id="IPR000086">
    <property type="entry name" value="NUDIX_hydrolase_dom"/>
</dbReference>
<comment type="cofactor">
    <cofactor evidence="1">
        <name>Mg(2+)</name>
        <dbReference type="ChEBI" id="CHEBI:18420"/>
    </cofactor>
</comment>
<dbReference type="EMBL" id="CP000626">
    <property type="protein sequence ID" value="ABQ19116.1"/>
    <property type="molecule type" value="Genomic_DNA"/>
</dbReference>
<dbReference type="KEGG" id="vcr:VC395_A0722"/>
<evidence type="ECO:0000256" key="1">
    <source>
        <dbReference type="ARBA" id="ARBA00001946"/>
    </source>
</evidence>
<dbReference type="SUPFAM" id="SSF55811">
    <property type="entry name" value="Nudix"/>
    <property type="match status" value="1"/>
</dbReference>
<protein>
    <submittedName>
        <fullName evidence="4">MutT/nudix family protein</fullName>
    </submittedName>
</protein>
<evidence type="ECO:0000256" key="2">
    <source>
        <dbReference type="ARBA" id="ARBA00022801"/>
    </source>
</evidence>
<dbReference type="PROSITE" id="PS51462">
    <property type="entry name" value="NUDIX"/>
    <property type="match status" value="1"/>
</dbReference>
<dbReference type="InterPro" id="IPR015797">
    <property type="entry name" value="NUDIX_hydrolase-like_dom_sf"/>
</dbReference>
<feature type="domain" description="Nudix hydrolase" evidence="3">
    <location>
        <begin position="34"/>
        <end position="175"/>
    </location>
</feature>
<gene>
    <name evidence="4" type="ordered locus">VC0395_0536</name>
</gene>
<dbReference type="AlphaFoldDB" id="A0A0H3AFR0"/>
<dbReference type="KEGG" id="vco:VC0395_0536"/>
<accession>A0A0H3AFR0</accession>
<dbReference type="PANTHER" id="PTHR43046">
    <property type="entry name" value="GDP-MANNOSE MANNOSYL HYDROLASE"/>
    <property type="match status" value="1"/>
</dbReference>
<dbReference type="PROSITE" id="PS00893">
    <property type="entry name" value="NUDIX_BOX"/>
    <property type="match status" value="1"/>
</dbReference>
<dbReference type="GO" id="GO:0016787">
    <property type="term" value="F:hydrolase activity"/>
    <property type="evidence" value="ECO:0007669"/>
    <property type="project" value="UniProtKB-KW"/>
</dbReference>
<evidence type="ECO:0000259" key="3">
    <source>
        <dbReference type="PROSITE" id="PS51462"/>
    </source>
</evidence>
<reference evidence="4 5" key="1">
    <citation type="submission" date="2007-03" db="EMBL/GenBank/DDBJ databases">
        <authorList>
            <person name="Heidelberg J."/>
        </authorList>
    </citation>
    <scope>NUCLEOTIDE SEQUENCE [LARGE SCALE GENOMIC DNA]</scope>
    <source>
        <strain evidence="5">ATCC 39541 / Classical Ogawa 395 / O395</strain>
    </source>
</reference>
<dbReference type="PANTHER" id="PTHR43046:SF15">
    <property type="entry name" value="MUTT_NUDIX FAMILY PROTEIN"/>
    <property type="match status" value="1"/>
</dbReference>
<dbReference type="eggNOG" id="COG1051">
    <property type="taxonomic scope" value="Bacteria"/>
</dbReference>
<proteinExistence type="predicted"/>
<dbReference type="FunFam" id="3.90.79.10:FF:000098">
    <property type="entry name" value="MutT/nudix family protein"/>
    <property type="match status" value="1"/>
</dbReference>
<sequence length="186" mass="21642">MLASLKTVGKGEPMKPLYVAIHPDIKPLNQQRIMQRKAARAIAMRGERILLLYTERYHDYSLPGGGLESNEDVLMGMIRELQEETGAQNVRNIQPFGLYQEFRPWHKQQEADVIHMVSYCYCCEVDEKLGQTQLENYEQRNGMKPMWVNIHEAIAHNEQTLLNDSRKGMSIERETYLLRLIAKTLH</sequence>
<dbReference type="OrthoDB" id="9804442at2"/>
<dbReference type="Proteomes" id="UP000000249">
    <property type="component" value="Chromosome 2"/>
</dbReference>
<evidence type="ECO:0000313" key="4">
    <source>
        <dbReference type="EMBL" id="ABQ19116.1"/>
    </source>
</evidence>
<evidence type="ECO:0000313" key="5">
    <source>
        <dbReference type="Proteomes" id="UP000000249"/>
    </source>
</evidence>
<dbReference type="CDD" id="cd02883">
    <property type="entry name" value="NUDIX_Hydrolase"/>
    <property type="match status" value="1"/>
</dbReference>
<dbReference type="Pfam" id="PF00293">
    <property type="entry name" value="NUDIX"/>
    <property type="match status" value="1"/>
</dbReference>
<name>A0A0H3AFR0_VIBC3</name>
<organism evidence="4 5">
    <name type="scientific">Vibrio cholerae serotype O1 (strain ATCC 39541 / Classical Ogawa 395 / O395)</name>
    <dbReference type="NCBI Taxonomy" id="345073"/>
    <lineage>
        <taxon>Bacteria</taxon>
        <taxon>Pseudomonadati</taxon>
        <taxon>Pseudomonadota</taxon>
        <taxon>Gammaproteobacteria</taxon>
        <taxon>Vibrionales</taxon>
        <taxon>Vibrionaceae</taxon>
        <taxon>Vibrio</taxon>
    </lineage>
</organism>
<dbReference type="Gene3D" id="3.90.79.10">
    <property type="entry name" value="Nucleoside Triphosphate Pyrophosphohydrolase"/>
    <property type="match status" value="1"/>
</dbReference>
<keyword evidence="2" id="KW-0378">Hydrolase</keyword>